<sequence length="135" mass="14476">MNWATFILVVAAVLLAGCSEPNNSPPAAQSIPPYAPSTFRIDVTRLIGDHRYQEAAAYLHSADAERQAVHDRSGFIAVAEDAIVLPGAPADAQFDAKRDWELPGTSDAVIDVAWQAAATKFAEAYNAIAIERPNN</sequence>
<dbReference type="KEGG" id="llh:I41_37690"/>
<accession>A0A517U1T6</accession>
<protein>
    <submittedName>
        <fullName evidence="1">Uncharacterized protein</fullName>
    </submittedName>
</protein>
<keyword evidence="2" id="KW-1185">Reference proteome</keyword>
<organism evidence="1 2">
    <name type="scientific">Lacipirellula limnantheis</name>
    <dbReference type="NCBI Taxonomy" id="2528024"/>
    <lineage>
        <taxon>Bacteria</taxon>
        <taxon>Pseudomonadati</taxon>
        <taxon>Planctomycetota</taxon>
        <taxon>Planctomycetia</taxon>
        <taxon>Pirellulales</taxon>
        <taxon>Lacipirellulaceae</taxon>
        <taxon>Lacipirellula</taxon>
    </lineage>
</organism>
<gene>
    <name evidence="1" type="ORF">I41_37690</name>
</gene>
<evidence type="ECO:0000313" key="2">
    <source>
        <dbReference type="Proteomes" id="UP000317909"/>
    </source>
</evidence>
<name>A0A517U1T6_9BACT</name>
<dbReference type="EMBL" id="CP036339">
    <property type="protein sequence ID" value="QDT74572.1"/>
    <property type="molecule type" value="Genomic_DNA"/>
</dbReference>
<dbReference type="AlphaFoldDB" id="A0A517U1T6"/>
<dbReference type="Proteomes" id="UP000317909">
    <property type="component" value="Chromosome"/>
</dbReference>
<proteinExistence type="predicted"/>
<reference evidence="1 2" key="1">
    <citation type="submission" date="2019-02" db="EMBL/GenBank/DDBJ databases">
        <title>Deep-cultivation of Planctomycetes and their phenomic and genomic characterization uncovers novel biology.</title>
        <authorList>
            <person name="Wiegand S."/>
            <person name="Jogler M."/>
            <person name="Boedeker C."/>
            <person name="Pinto D."/>
            <person name="Vollmers J."/>
            <person name="Rivas-Marin E."/>
            <person name="Kohn T."/>
            <person name="Peeters S.H."/>
            <person name="Heuer A."/>
            <person name="Rast P."/>
            <person name="Oberbeckmann S."/>
            <person name="Bunk B."/>
            <person name="Jeske O."/>
            <person name="Meyerdierks A."/>
            <person name="Storesund J.E."/>
            <person name="Kallscheuer N."/>
            <person name="Luecker S."/>
            <person name="Lage O.M."/>
            <person name="Pohl T."/>
            <person name="Merkel B.J."/>
            <person name="Hornburger P."/>
            <person name="Mueller R.-W."/>
            <person name="Bruemmer F."/>
            <person name="Labrenz M."/>
            <person name="Spormann A.M."/>
            <person name="Op den Camp H."/>
            <person name="Overmann J."/>
            <person name="Amann R."/>
            <person name="Jetten M.S.M."/>
            <person name="Mascher T."/>
            <person name="Medema M.H."/>
            <person name="Devos D.P."/>
            <person name="Kaster A.-K."/>
            <person name="Ovreas L."/>
            <person name="Rohde M."/>
            <person name="Galperin M.Y."/>
            <person name="Jogler C."/>
        </authorList>
    </citation>
    <scope>NUCLEOTIDE SEQUENCE [LARGE SCALE GENOMIC DNA]</scope>
    <source>
        <strain evidence="1 2">I41</strain>
    </source>
</reference>
<evidence type="ECO:0000313" key="1">
    <source>
        <dbReference type="EMBL" id="QDT74572.1"/>
    </source>
</evidence>